<proteinExistence type="predicted"/>
<gene>
    <name evidence="1" type="ORF">GCM10011396_09980</name>
</gene>
<reference evidence="1" key="1">
    <citation type="journal article" date="2014" name="Int. J. Syst. Evol. Microbiol.">
        <title>Complete genome sequence of Corynebacterium casei LMG S-19264T (=DSM 44701T), isolated from a smear-ripened cheese.</title>
        <authorList>
            <consortium name="US DOE Joint Genome Institute (JGI-PGF)"/>
            <person name="Walter F."/>
            <person name="Albersmeier A."/>
            <person name="Kalinowski J."/>
            <person name="Ruckert C."/>
        </authorList>
    </citation>
    <scope>NUCLEOTIDE SEQUENCE</scope>
    <source>
        <strain evidence="1">CGMCC 1.10998</strain>
    </source>
</reference>
<dbReference type="RefSeq" id="WP_188564839.1">
    <property type="nucleotide sequence ID" value="NZ_BMED01000001.1"/>
</dbReference>
<keyword evidence="2" id="KW-1185">Reference proteome</keyword>
<sequence>MMTRSKLLAHTILAIALSIGWLCGFAAEQIKIGAAINLRSGNLMAEKVLEEAYRKIGIQLVLERLPFARMTYLIEADELDGIAFGLVEPEKFAKNLVKIPIAVSYSDTVAFSTDKIFAVAGYESLRPYSIGYIAGVKSIEIPTAGMRVDPAPNLESMFKKLASGRTDIAIDNRQTICVARKLGLSNIHILEPSLLKISAYHFIQKKHHELIPRLTEVLSRMEKDGSIRRIQETTLRDYVENCPLDSK</sequence>
<comment type="caution">
    <text evidence="1">The sequence shown here is derived from an EMBL/GenBank/DDBJ whole genome shotgun (WGS) entry which is preliminary data.</text>
</comment>
<dbReference type="Gene3D" id="3.40.190.10">
    <property type="entry name" value="Periplasmic binding protein-like II"/>
    <property type="match status" value="2"/>
</dbReference>
<evidence type="ECO:0000313" key="1">
    <source>
        <dbReference type="EMBL" id="GGC64993.1"/>
    </source>
</evidence>
<dbReference type="AlphaFoldDB" id="A0A916U8Z1"/>
<organism evidence="1 2">
    <name type="scientific">Undibacterium terreum</name>
    <dbReference type="NCBI Taxonomy" id="1224302"/>
    <lineage>
        <taxon>Bacteria</taxon>
        <taxon>Pseudomonadati</taxon>
        <taxon>Pseudomonadota</taxon>
        <taxon>Betaproteobacteria</taxon>
        <taxon>Burkholderiales</taxon>
        <taxon>Oxalobacteraceae</taxon>
        <taxon>Undibacterium</taxon>
    </lineage>
</organism>
<accession>A0A916U8Z1</accession>
<dbReference type="EMBL" id="BMED01000001">
    <property type="protein sequence ID" value="GGC64993.1"/>
    <property type="molecule type" value="Genomic_DNA"/>
</dbReference>
<reference evidence="1" key="2">
    <citation type="submission" date="2020-09" db="EMBL/GenBank/DDBJ databases">
        <authorList>
            <person name="Sun Q."/>
            <person name="Zhou Y."/>
        </authorList>
    </citation>
    <scope>NUCLEOTIDE SEQUENCE</scope>
    <source>
        <strain evidence="1">CGMCC 1.10998</strain>
    </source>
</reference>
<evidence type="ECO:0000313" key="2">
    <source>
        <dbReference type="Proteomes" id="UP000637423"/>
    </source>
</evidence>
<name>A0A916U8Z1_9BURK</name>
<dbReference type="SUPFAM" id="SSF53850">
    <property type="entry name" value="Periplasmic binding protein-like II"/>
    <property type="match status" value="1"/>
</dbReference>
<dbReference type="Proteomes" id="UP000637423">
    <property type="component" value="Unassembled WGS sequence"/>
</dbReference>
<protein>
    <submittedName>
        <fullName evidence="1">ABC transporter substrate-binding protein</fullName>
    </submittedName>
</protein>